<dbReference type="EMBL" id="PJQY01000011">
    <property type="protein sequence ID" value="PQQ21401.1"/>
    <property type="molecule type" value="Genomic_DNA"/>
</dbReference>
<protein>
    <submittedName>
        <fullName evidence="4">Plant UBX domain-containing protein 8 isoform X1</fullName>
    </submittedName>
</protein>
<evidence type="ECO:0000256" key="1">
    <source>
        <dbReference type="ARBA" id="ARBA00022786"/>
    </source>
</evidence>
<reference evidence="4 5" key="1">
    <citation type="submission" date="2018-02" db="EMBL/GenBank/DDBJ databases">
        <title>Draft genome of wild Prunus yedoensis var. nudiflora.</title>
        <authorList>
            <person name="Baek S."/>
            <person name="Kim J.-H."/>
            <person name="Choi K."/>
            <person name="Kim G.-B."/>
            <person name="Cho A."/>
            <person name="Jang H."/>
            <person name="Shin C.-H."/>
            <person name="Yu H.-J."/>
            <person name="Mun J.-H."/>
        </authorList>
    </citation>
    <scope>NUCLEOTIDE SEQUENCE [LARGE SCALE GENOMIC DNA]</scope>
    <source>
        <strain evidence="5">cv. Jeju island</strain>
        <tissue evidence="4">Leaf</tissue>
    </source>
</reference>
<dbReference type="GO" id="GO:0043130">
    <property type="term" value="F:ubiquitin binding"/>
    <property type="evidence" value="ECO:0007669"/>
    <property type="project" value="TreeGrafter"/>
</dbReference>
<comment type="caution">
    <text evidence="4">The sequence shown here is derived from an EMBL/GenBank/DDBJ whole genome shotgun (WGS) entry which is preliminary data.</text>
</comment>
<gene>
    <name evidence="4" type="ORF">Pyn_25776</name>
</gene>
<dbReference type="AlphaFoldDB" id="A0A314ZWS2"/>
<feature type="compositionally biased region" description="Basic and acidic residues" evidence="2">
    <location>
        <begin position="234"/>
        <end position="257"/>
    </location>
</feature>
<keyword evidence="5" id="KW-1185">Reference proteome</keyword>
<dbReference type="PANTHER" id="PTHR23322">
    <property type="entry name" value="FAS-ASSOCIATED PROTEIN"/>
    <property type="match status" value="1"/>
</dbReference>
<accession>A0A314ZWS2</accession>
<feature type="region of interest" description="Disordered" evidence="2">
    <location>
        <begin position="234"/>
        <end position="270"/>
    </location>
</feature>
<dbReference type="Proteomes" id="UP000250321">
    <property type="component" value="Unassembled WGS sequence"/>
</dbReference>
<name>A0A314ZWS2_PRUYE</name>
<dbReference type="InterPro" id="IPR050730">
    <property type="entry name" value="UBX_domain-protein"/>
</dbReference>
<evidence type="ECO:0000259" key="3">
    <source>
        <dbReference type="PROSITE" id="PS50033"/>
    </source>
</evidence>
<dbReference type="PANTHER" id="PTHR23322:SF93">
    <property type="entry name" value="UBX DOMAIN-CONTAINING PROTEIN 8"/>
    <property type="match status" value="1"/>
</dbReference>
<evidence type="ECO:0000313" key="5">
    <source>
        <dbReference type="Proteomes" id="UP000250321"/>
    </source>
</evidence>
<sequence length="342" mass="38088">MQQFDDNEPQQRPPHLEDPELAHAVSLSLKTAEQEKALRGQGENVGPSEMGASKAAEVELGKLTAPNGRLEGGSSSIQDETEDVEEQPLVRHRSRRMSSGSVESAQDVGATEDSAPSSPGEQDMGNHPRHSGSVFPTDEWGGISSEEHDEAVMLEAAMFGGIPEGSGYRLPYAPHQFMRTESSYPRPAPRPPSPSLTAQRLIREQQDDEYLASLQADREKELKAIEEAEARRQEDILKEEESQRKFEEEQELERQLAAKEATLPQEPASNDENAVTLMVRMPDGSRHGRRFLKTDKLQEVQTRLLQRVRPFPRRAFSDGESALTLNEVGLTSKQEALFLELI</sequence>
<feature type="domain" description="UBX" evidence="3">
    <location>
        <begin position="270"/>
        <end position="300"/>
    </location>
</feature>
<evidence type="ECO:0000256" key="2">
    <source>
        <dbReference type="SAM" id="MobiDB-lite"/>
    </source>
</evidence>
<dbReference type="Gene3D" id="3.10.20.90">
    <property type="entry name" value="Phosphatidylinositol 3-kinase Catalytic Subunit, Chain A, domain 1"/>
    <property type="match status" value="1"/>
</dbReference>
<dbReference type="STRING" id="2094558.A0A314ZWS2"/>
<organism evidence="4 5">
    <name type="scientific">Prunus yedoensis var. nudiflora</name>
    <dbReference type="NCBI Taxonomy" id="2094558"/>
    <lineage>
        <taxon>Eukaryota</taxon>
        <taxon>Viridiplantae</taxon>
        <taxon>Streptophyta</taxon>
        <taxon>Embryophyta</taxon>
        <taxon>Tracheophyta</taxon>
        <taxon>Spermatophyta</taxon>
        <taxon>Magnoliopsida</taxon>
        <taxon>eudicotyledons</taxon>
        <taxon>Gunneridae</taxon>
        <taxon>Pentapetalae</taxon>
        <taxon>rosids</taxon>
        <taxon>fabids</taxon>
        <taxon>Rosales</taxon>
        <taxon>Rosaceae</taxon>
        <taxon>Amygdaloideae</taxon>
        <taxon>Amygdaleae</taxon>
        <taxon>Prunus</taxon>
    </lineage>
</organism>
<dbReference type="CDD" id="cd01767">
    <property type="entry name" value="UBX"/>
    <property type="match status" value="1"/>
</dbReference>
<keyword evidence="1" id="KW-0833">Ubl conjugation pathway</keyword>
<feature type="region of interest" description="Disordered" evidence="2">
    <location>
        <begin position="32"/>
        <end position="148"/>
    </location>
</feature>
<dbReference type="InterPro" id="IPR029071">
    <property type="entry name" value="Ubiquitin-like_domsf"/>
</dbReference>
<evidence type="ECO:0000313" key="4">
    <source>
        <dbReference type="EMBL" id="PQQ21401.1"/>
    </source>
</evidence>
<dbReference type="PROSITE" id="PS50033">
    <property type="entry name" value="UBX"/>
    <property type="match status" value="1"/>
</dbReference>
<dbReference type="SUPFAM" id="SSF54236">
    <property type="entry name" value="Ubiquitin-like"/>
    <property type="match status" value="1"/>
</dbReference>
<dbReference type="Pfam" id="PF00789">
    <property type="entry name" value="UBX"/>
    <property type="match status" value="1"/>
</dbReference>
<dbReference type="InterPro" id="IPR001012">
    <property type="entry name" value="UBX_dom"/>
</dbReference>
<dbReference type="OrthoDB" id="1920064at2759"/>
<proteinExistence type="predicted"/>